<dbReference type="RefSeq" id="XP_043007910.1">
    <property type="nucleotide sequence ID" value="XM_043155442.1"/>
</dbReference>
<dbReference type="GO" id="GO:0030248">
    <property type="term" value="F:cellulose binding"/>
    <property type="evidence" value="ECO:0007669"/>
    <property type="project" value="InterPro"/>
</dbReference>
<evidence type="ECO:0000313" key="5">
    <source>
        <dbReference type="Proteomes" id="UP001049176"/>
    </source>
</evidence>
<feature type="domain" description="CBM1" evidence="3">
    <location>
        <begin position="20"/>
        <end position="56"/>
    </location>
</feature>
<dbReference type="GeneID" id="66079552"/>
<organism evidence="4 5">
    <name type="scientific">Marasmius oreades</name>
    <name type="common">fairy-ring Marasmius</name>
    <dbReference type="NCBI Taxonomy" id="181124"/>
    <lineage>
        <taxon>Eukaryota</taxon>
        <taxon>Fungi</taxon>
        <taxon>Dikarya</taxon>
        <taxon>Basidiomycota</taxon>
        <taxon>Agaricomycotina</taxon>
        <taxon>Agaricomycetes</taxon>
        <taxon>Agaricomycetidae</taxon>
        <taxon>Agaricales</taxon>
        <taxon>Marasmiineae</taxon>
        <taxon>Marasmiaceae</taxon>
        <taxon>Marasmius</taxon>
    </lineage>
</organism>
<evidence type="ECO:0000256" key="2">
    <source>
        <dbReference type="SAM" id="SignalP"/>
    </source>
</evidence>
<dbReference type="AlphaFoldDB" id="A0A9P7RXC1"/>
<feature type="signal peptide" evidence="2">
    <location>
        <begin position="1"/>
        <end position="20"/>
    </location>
</feature>
<dbReference type="GO" id="GO:0005975">
    <property type="term" value="P:carbohydrate metabolic process"/>
    <property type="evidence" value="ECO:0007669"/>
    <property type="project" value="InterPro"/>
</dbReference>
<dbReference type="PROSITE" id="PS51164">
    <property type="entry name" value="CBM1_2"/>
    <property type="match status" value="1"/>
</dbReference>
<dbReference type="OrthoDB" id="1600564at2759"/>
<keyword evidence="5" id="KW-1185">Reference proteome</keyword>
<gene>
    <name evidence="4" type="ORF">E1B28_010476</name>
</gene>
<evidence type="ECO:0000313" key="4">
    <source>
        <dbReference type="EMBL" id="KAG7091440.1"/>
    </source>
</evidence>
<dbReference type="Proteomes" id="UP001049176">
    <property type="component" value="Chromosome 6"/>
</dbReference>
<dbReference type="SMART" id="SM00236">
    <property type="entry name" value="fCBD"/>
    <property type="match status" value="1"/>
</dbReference>
<dbReference type="GO" id="GO:0016788">
    <property type="term" value="F:hydrolase activity, acting on ester bonds"/>
    <property type="evidence" value="ECO:0007669"/>
    <property type="project" value="InterPro"/>
</dbReference>
<dbReference type="PROSITE" id="PS00562">
    <property type="entry name" value="CBM1_1"/>
    <property type="match status" value="1"/>
</dbReference>
<comment type="caution">
    <text evidence="4">The sequence shown here is derived from an EMBL/GenBank/DDBJ whole genome shotgun (WGS) entry which is preliminary data.</text>
</comment>
<dbReference type="InterPro" id="IPR036514">
    <property type="entry name" value="SGNH_hydro_sf"/>
</dbReference>
<dbReference type="KEGG" id="more:E1B28_010476"/>
<dbReference type="Pfam" id="PF00734">
    <property type="entry name" value="CBM_1"/>
    <property type="match status" value="1"/>
</dbReference>
<dbReference type="InterPro" id="IPR035971">
    <property type="entry name" value="CBD_sf"/>
</dbReference>
<proteinExistence type="predicted"/>
<dbReference type="GO" id="GO:0005576">
    <property type="term" value="C:extracellular region"/>
    <property type="evidence" value="ECO:0007669"/>
    <property type="project" value="InterPro"/>
</dbReference>
<dbReference type="Gene3D" id="3.40.50.1110">
    <property type="entry name" value="SGNH hydrolase"/>
    <property type="match status" value="1"/>
</dbReference>
<dbReference type="SUPFAM" id="SSF57180">
    <property type="entry name" value="Cellulose-binding domain"/>
    <property type="match status" value="1"/>
</dbReference>
<dbReference type="InterPro" id="IPR001087">
    <property type="entry name" value="GDSL"/>
</dbReference>
<feature type="chain" id="PRO_5040206536" description="CBM1 domain-containing protein" evidence="2">
    <location>
        <begin position="21"/>
        <end position="235"/>
    </location>
</feature>
<sequence length="235" mass="25208">MFKSASYLVVLTNLVILVFAQAPQWGQCGGSGWTGATTCVAGSICTKQNDYYSQCLPSSNQPTSTTTSSGGTSTPKPPVVTANANYWFSFGDSYTQTGFDVTGTPPAIGNPLGNPPYPGWTATGGENWIDYDTKTYNRSLILTYNFAYGGATIDAKLVPPYTPTVLSLTDQVNQFLSWNGGVGKGVWQSGNTLFSIWIGINDIGNSYYQSGDRAAFSDTLLNAEFALVQKLRCWG</sequence>
<dbReference type="Pfam" id="PF00657">
    <property type="entry name" value="Lipase_GDSL"/>
    <property type="match status" value="1"/>
</dbReference>
<evidence type="ECO:0000256" key="1">
    <source>
        <dbReference type="ARBA" id="ARBA00022729"/>
    </source>
</evidence>
<name>A0A9P7RXC1_9AGAR</name>
<accession>A0A9P7RXC1</accession>
<dbReference type="EMBL" id="CM032186">
    <property type="protein sequence ID" value="KAG7091440.1"/>
    <property type="molecule type" value="Genomic_DNA"/>
</dbReference>
<evidence type="ECO:0000259" key="3">
    <source>
        <dbReference type="PROSITE" id="PS51164"/>
    </source>
</evidence>
<dbReference type="SUPFAM" id="SSF52266">
    <property type="entry name" value="SGNH hydrolase"/>
    <property type="match status" value="1"/>
</dbReference>
<protein>
    <recommendedName>
        <fullName evidence="3">CBM1 domain-containing protein</fullName>
    </recommendedName>
</protein>
<keyword evidence="1 2" id="KW-0732">Signal</keyword>
<dbReference type="InterPro" id="IPR000254">
    <property type="entry name" value="CBD"/>
</dbReference>
<reference evidence="4" key="1">
    <citation type="journal article" date="2021" name="Genome Biol. Evol.">
        <title>The assembled and annotated genome of the fairy-ring fungus Marasmius oreades.</title>
        <authorList>
            <person name="Hiltunen M."/>
            <person name="Ament-Velasquez S.L."/>
            <person name="Johannesson H."/>
        </authorList>
    </citation>
    <scope>NUCLEOTIDE SEQUENCE</scope>
    <source>
        <strain evidence="4">03SP1</strain>
    </source>
</reference>